<comment type="domain">
    <text evidence="12">Contains an N-terminal zinc-binding domain, a central core domain that contains the primase activity, and a C-terminal DnaB-binding domain.</text>
</comment>
<dbReference type="InterPro" id="IPR050219">
    <property type="entry name" value="DnaG_primase"/>
</dbReference>
<dbReference type="Gene3D" id="3.90.580.10">
    <property type="entry name" value="Zinc finger, CHC2-type domain"/>
    <property type="match status" value="1"/>
</dbReference>
<keyword evidence="9" id="KW-0460">Magnesium</keyword>
<feature type="zinc finger region" description="CHC2-type" evidence="12">
    <location>
        <begin position="44"/>
        <end position="68"/>
    </location>
</feature>
<sequence length="621" mass="69356">MASPKLMKIPQEVINRLIAQQDIVSLIGKYLPLKKVGVDFVALCPFHKERSPSFTVIPKKQCYYCFGCGAGGNAMVFLQDYTGKGFLPILMEMAEECNEDITPFLKSSQEGQLALAINQAMQEAGNYFENELWETENQVGLDYLFDRGFSEPVIKLYKMGYAGFSKDIMSALSEHEPALISSGVFAKNDRDEVYSAFRDRIVLPIRDARGKIIALSGRTLKGDVKPKYLNSKETALFSKNNVLYGLHEALAVAALDKLEELRVVEGQLDVVAHRMIGLDAVAAMGSSLSVPQMRLLVRHAKKVLFVYDGDKAGRKALVNACTILLENLADHSVVFEVATLPEGQDPDSMIKADPEAYKEATEQRIPWLEALFTKLEEYESLQAAGPAEVGRARMDYASAALSIIHGARDPLLKFQAVETVSRIADIPVEVLNDQLLKIPLSMSGIAAKQIDKLVVTMPIRLARMLWDDPKYAADIEYLDVWKEEGDELTVTMANWIEDMRQGVYDLELSDEQIQTIANKPYQEERFRQDNREQGAMQAFGNILGLLPKDITQTIMAEEPETGNNTAFALAMTITSLCAGKAMERIQRQAGMNMLSDGDREYFRKMMEIRRSAIARSKTITL</sequence>
<dbReference type="SUPFAM" id="SSF57783">
    <property type="entry name" value="Zinc beta-ribbon"/>
    <property type="match status" value="1"/>
</dbReference>
<dbReference type="GO" id="GO:0003677">
    <property type="term" value="F:DNA binding"/>
    <property type="evidence" value="ECO:0007669"/>
    <property type="project" value="UniProtKB-KW"/>
</dbReference>
<dbReference type="InterPro" id="IPR002694">
    <property type="entry name" value="Znf_CHC2"/>
</dbReference>
<feature type="domain" description="Zinc finger CHC2-type" evidence="13">
    <location>
        <begin position="40"/>
        <end position="94"/>
    </location>
</feature>
<comment type="subunit">
    <text evidence="12">Monomer. Interacts with DnaB.</text>
</comment>
<comment type="catalytic activity">
    <reaction evidence="12">
        <text>ssDNA + n NTP = ssDNA/pppN(pN)n-1 hybrid + (n-1) diphosphate.</text>
        <dbReference type="EC" id="2.7.7.101"/>
    </reaction>
</comment>
<proteinExistence type="inferred from homology"/>
<dbReference type="NCBIfam" id="TIGR01391">
    <property type="entry name" value="dnaG"/>
    <property type="match status" value="1"/>
</dbReference>
<dbReference type="InterPro" id="IPR006171">
    <property type="entry name" value="TOPRIM_dom"/>
</dbReference>
<dbReference type="RefSeq" id="WP_184585633.1">
    <property type="nucleotide sequence ID" value="NZ_JACHLI010000001.1"/>
</dbReference>
<dbReference type="InterPro" id="IPR030846">
    <property type="entry name" value="DnaG_bac"/>
</dbReference>
<comment type="caution">
    <text evidence="15">The sequence shown here is derived from an EMBL/GenBank/DDBJ whole genome shotgun (WGS) entry which is preliminary data.</text>
</comment>
<dbReference type="SMART" id="SM00400">
    <property type="entry name" value="ZnF_CHCC"/>
    <property type="match status" value="1"/>
</dbReference>
<comment type="cofactor">
    <cofactor evidence="12">
        <name>Zn(2+)</name>
        <dbReference type="ChEBI" id="CHEBI:29105"/>
    </cofactor>
    <text evidence="12">Binds 1 zinc ion per monomer.</text>
</comment>
<evidence type="ECO:0000256" key="11">
    <source>
        <dbReference type="ARBA" id="ARBA00023163"/>
    </source>
</evidence>
<comment type="function">
    <text evidence="12">RNA polymerase that catalyzes the synthesis of short RNA molecules used as primers for DNA polymerase during DNA replication.</text>
</comment>
<accession>A0A7W7NZ94</accession>
<keyword evidence="10 12" id="KW-0238">DNA-binding</keyword>
<dbReference type="GO" id="GO:0005737">
    <property type="term" value="C:cytoplasm"/>
    <property type="evidence" value="ECO:0007669"/>
    <property type="project" value="TreeGrafter"/>
</dbReference>
<dbReference type="GO" id="GO:0006269">
    <property type="term" value="P:DNA replication, synthesis of primer"/>
    <property type="evidence" value="ECO:0007669"/>
    <property type="project" value="UniProtKB-UniRule"/>
</dbReference>
<evidence type="ECO:0000259" key="13">
    <source>
        <dbReference type="SMART" id="SM00400"/>
    </source>
</evidence>
<keyword evidence="5 12" id="KW-0235">DNA replication</keyword>
<dbReference type="GO" id="GO:0000428">
    <property type="term" value="C:DNA-directed RNA polymerase complex"/>
    <property type="evidence" value="ECO:0007669"/>
    <property type="project" value="UniProtKB-KW"/>
</dbReference>
<dbReference type="GO" id="GO:0008270">
    <property type="term" value="F:zinc ion binding"/>
    <property type="evidence" value="ECO:0007669"/>
    <property type="project" value="UniProtKB-UniRule"/>
</dbReference>
<keyword evidence="1 12" id="KW-0240">DNA-directed RNA polymerase</keyword>
<comment type="similarity">
    <text evidence="12">Belongs to the DnaG primase family.</text>
</comment>
<evidence type="ECO:0000313" key="15">
    <source>
        <dbReference type="EMBL" id="MBB4861364.1"/>
    </source>
</evidence>
<dbReference type="SMART" id="SM00493">
    <property type="entry name" value="TOPRIM"/>
    <property type="match status" value="1"/>
</dbReference>
<evidence type="ECO:0000256" key="2">
    <source>
        <dbReference type="ARBA" id="ARBA00022515"/>
    </source>
</evidence>
<keyword evidence="8 12" id="KW-0862">Zinc</keyword>
<dbReference type="SUPFAM" id="SSF56731">
    <property type="entry name" value="DNA primase core"/>
    <property type="match status" value="1"/>
</dbReference>
<evidence type="ECO:0000256" key="7">
    <source>
        <dbReference type="ARBA" id="ARBA00022771"/>
    </source>
</evidence>
<dbReference type="EC" id="2.7.7.101" evidence="12"/>
<reference evidence="15 16" key="1">
    <citation type="submission" date="2020-08" db="EMBL/GenBank/DDBJ databases">
        <title>Functional genomics of gut bacteria from endangered species of beetles.</title>
        <authorList>
            <person name="Carlos-Shanley C."/>
        </authorList>
    </citation>
    <scope>NUCLEOTIDE SEQUENCE [LARGE SCALE GENOMIC DNA]</scope>
    <source>
        <strain evidence="15 16">S00179</strain>
    </source>
</reference>
<dbReference type="Pfam" id="PF01807">
    <property type="entry name" value="Zn_ribbon_DnaG"/>
    <property type="match status" value="1"/>
</dbReference>
<dbReference type="GO" id="GO:0003899">
    <property type="term" value="F:DNA-directed RNA polymerase activity"/>
    <property type="evidence" value="ECO:0007669"/>
    <property type="project" value="UniProtKB-UniRule"/>
</dbReference>
<dbReference type="Gene3D" id="3.90.980.10">
    <property type="entry name" value="DNA primase, catalytic core, N-terminal domain"/>
    <property type="match status" value="1"/>
</dbReference>
<evidence type="ECO:0000256" key="4">
    <source>
        <dbReference type="ARBA" id="ARBA00022695"/>
    </source>
</evidence>
<evidence type="ECO:0000256" key="3">
    <source>
        <dbReference type="ARBA" id="ARBA00022679"/>
    </source>
</evidence>
<name>A0A7W7NZ94_PSENT</name>
<keyword evidence="6 12" id="KW-0479">Metal-binding</keyword>
<dbReference type="EMBL" id="JACHLI010000001">
    <property type="protein sequence ID" value="MBB4861364.1"/>
    <property type="molecule type" value="Genomic_DNA"/>
</dbReference>
<feature type="domain" description="Toprim" evidence="14">
    <location>
        <begin position="259"/>
        <end position="329"/>
    </location>
</feature>
<keyword evidence="11 12" id="KW-0804">Transcription</keyword>
<dbReference type="Pfam" id="PF08275">
    <property type="entry name" value="DNAG_N"/>
    <property type="match status" value="1"/>
</dbReference>
<evidence type="ECO:0000256" key="12">
    <source>
        <dbReference type="HAMAP-Rule" id="MF_00974"/>
    </source>
</evidence>
<dbReference type="GO" id="GO:1990077">
    <property type="term" value="C:primosome complex"/>
    <property type="evidence" value="ECO:0007669"/>
    <property type="project" value="UniProtKB-KW"/>
</dbReference>
<gene>
    <name evidence="12" type="primary">dnaG</name>
    <name evidence="15" type="ORF">HNP46_000175</name>
</gene>
<evidence type="ECO:0000313" key="16">
    <source>
        <dbReference type="Proteomes" id="UP000566995"/>
    </source>
</evidence>
<dbReference type="Gene3D" id="3.40.1360.10">
    <property type="match status" value="1"/>
</dbReference>
<dbReference type="InterPro" id="IPR013264">
    <property type="entry name" value="DNAG_N"/>
</dbReference>
<dbReference type="PANTHER" id="PTHR30313">
    <property type="entry name" value="DNA PRIMASE"/>
    <property type="match status" value="1"/>
</dbReference>
<dbReference type="AlphaFoldDB" id="A0A7W7NZ94"/>
<keyword evidence="3 12" id="KW-0808">Transferase</keyword>
<evidence type="ECO:0000256" key="9">
    <source>
        <dbReference type="ARBA" id="ARBA00022842"/>
    </source>
</evidence>
<dbReference type="CDD" id="cd03364">
    <property type="entry name" value="TOPRIM_DnaG_primases"/>
    <property type="match status" value="1"/>
</dbReference>
<dbReference type="InterPro" id="IPR006295">
    <property type="entry name" value="DNA_primase_DnaG"/>
</dbReference>
<keyword evidence="2 12" id="KW-0639">Primosome</keyword>
<organism evidence="15 16">
    <name type="scientific">Pseudomonas nitroreducens</name>
    <dbReference type="NCBI Taxonomy" id="46680"/>
    <lineage>
        <taxon>Bacteria</taxon>
        <taxon>Pseudomonadati</taxon>
        <taxon>Pseudomonadota</taxon>
        <taxon>Gammaproteobacteria</taxon>
        <taxon>Pseudomonadales</taxon>
        <taxon>Pseudomonadaceae</taxon>
        <taxon>Pseudomonas</taxon>
    </lineage>
</organism>
<evidence type="ECO:0000256" key="1">
    <source>
        <dbReference type="ARBA" id="ARBA00022478"/>
    </source>
</evidence>
<evidence type="ECO:0000256" key="5">
    <source>
        <dbReference type="ARBA" id="ARBA00022705"/>
    </source>
</evidence>
<keyword evidence="4 12" id="KW-0548">Nucleotidyltransferase</keyword>
<protein>
    <recommendedName>
        <fullName evidence="12">DNA primase</fullName>
        <ecNumber evidence="12">2.7.7.101</ecNumber>
    </recommendedName>
</protein>
<keyword evidence="7 12" id="KW-0863">Zinc-finger</keyword>
<dbReference type="InterPro" id="IPR034151">
    <property type="entry name" value="TOPRIM_DnaG_bac"/>
</dbReference>
<dbReference type="InterPro" id="IPR037068">
    <property type="entry name" value="DNA_primase_core_N_sf"/>
</dbReference>
<evidence type="ECO:0000259" key="14">
    <source>
        <dbReference type="SMART" id="SM00493"/>
    </source>
</evidence>
<dbReference type="PANTHER" id="PTHR30313:SF2">
    <property type="entry name" value="DNA PRIMASE"/>
    <property type="match status" value="1"/>
</dbReference>
<dbReference type="Pfam" id="PF13155">
    <property type="entry name" value="Toprim_2"/>
    <property type="match status" value="1"/>
</dbReference>
<dbReference type="Proteomes" id="UP000566995">
    <property type="component" value="Unassembled WGS sequence"/>
</dbReference>
<evidence type="ECO:0000256" key="8">
    <source>
        <dbReference type="ARBA" id="ARBA00022833"/>
    </source>
</evidence>
<evidence type="ECO:0000256" key="6">
    <source>
        <dbReference type="ARBA" id="ARBA00022723"/>
    </source>
</evidence>
<dbReference type="InterPro" id="IPR036977">
    <property type="entry name" value="DNA_primase_Znf_CHC2"/>
</dbReference>
<evidence type="ECO:0000256" key="10">
    <source>
        <dbReference type="ARBA" id="ARBA00023125"/>
    </source>
</evidence>
<dbReference type="HAMAP" id="MF_00974">
    <property type="entry name" value="DNA_primase_DnaG"/>
    <property type="match status" value="1"/>
</dbReference>